<feature type="compositionally biased region" description="Low complexity" evidence="1">
    <location>
        <begin position="489"/>
        <end position="504"/>
    </location>
</feature>
<dbReference type="EMBL" id="QZBJ01000003">
    <property type="protein sequence ID" value="THY79209.1"/>
    <property type="molecule type" value="Genomic_DNA"/>
</dbReference>
<evidence type="ECO:0000259" key="3">
    <source>
        <dbReference type="Pfam" id="PF24054"/>
    </source>
</evidence>
<dbReference type="InterPro" id="IPR055781">
    <property type="entry name" value="DUF7357"/>
</dbReference>
<feature type="region of interest" description="Disordered" evidence="1">
    <location>
        <begin position="375"/>
        <end position="428"/>
    </location>
</feature>
<dbReference type="Proteomes" id="UP000305064">
    <property type="component" value="Unassembled WGS sequence"/>
</dbReference>
<dbReference type="CDD" id="cd05672">
    <property type="entry name" value="M20_ACY1L2-like"/>
    <property type="match status" value="1"/>
</dbReference>
<evidence type="ECO:0000313" key="4">
    <source>
        <dbReference type="EMBL" id="THY79209.1"/>
    </source>
</evidence>
<dbReference type="Pfam" id="PF07687">
    <property type="entry name" value="M20_dimer"/>
    <property type="match status" value="1"/>
</dbReference>
<proteinExistence type="predicted"/>
<reference evidence="4 5" key="1">
    <citation type="submission" date="2018-10" db="EMBL/GenBank/DDBJ databases">
        <title>Fifty Aureobasidium pullulans genomes reveal a recombining polyextremotolerant generalist.</title>
        <authorList>
            <person name="Gostincar C."/>
            <person name="Turk M."/>
            <person name="Zajc J."/>
            <person name="Gunde-Cimerman N."/>
        </authorList>
    </citation>
    <scope>NUCLEOTIDE SEQUENCE [LARGE SCALE GENOMIC DNA]</scope>
    <source>
        <strain evidence="4 5">EXF-4256</strain>
    </source>
</reference>
<feature type="compositionally biased region" description="Pro residues" evidence="1">
    <location>
        <begin position="166"/>
        <end position="180"/>
    </location>
</feature>
<accession>A0A4S9WRV5</accession>
<feature type="region of interest" description="Disordered" evidence="1">
    <location>
        <begin position="451"/>
        <end position="515"/>
    </location>
</feature>
<feature type="region of interest" description="Disordered" evidence="1">
    <location>
        <begin position="1097"/>
        <end position="1120"/>
    </location>
</feature>
<protein>
    <recommendedName>
        <fullName evidence="6">Peptidase M20 dimerisation domain-containing protein</fullName>
    </recommendedName>
</protein>
<dbReference type="InterPro" id="IPR011650">
    <property type="entry name" value="Peptidase_M20_dimer"/>
</dbReference>
<feature type="compositionally biased region" description="Basic and acidic residues" evidence="1">
    <location>
        <begin position="295"/>
        <end position="305"/>
    </location>
</feature>
<dbReference type="InterPro" id="IPR052030">
    <property type="entry name" value="Peptidase_M20/M20A_hydrolases"/>
</dbReference>
<dbReference type="SUPFAM" id="SSF53187">
    <property type="entry name" value="Zn-dependent exopeptidases"/>
    <property type="match status" value="1"/>
</dbReference>
<dbReference type="InterPro" id="IPR036264">
    <property type="entry name" value="Bact_exopeptidase_dim_dom"/>
</dbReference>
<dbReference type="NCBIfam" id="TIGR01891">
    <property type="entry name" value="amidohydrolases"/>
    <property type="match status" value="1"/>
</dbReference>
<feature type="region of interest" description="Disordered" evidence="1">
    <location>
        <begin position="143"/>
        <end position="305"/>
    </location>
</feature>
<feature type="domain" description="DUF7357" evidence="3">
    <location>
        <begin position="1"/>
        <end position="127"/>
    </location>
</feature>
<evidence type="ECO:0000259" key="2">
    <source>
        <dbReference type="Pfam" id="PF07687"/>
    </source>
</evidence>
<feature type="compositionally biased region" description="Low complexity" evidence="1">
    <location>
        <begin position="395"/>
        <end position="409"/>
    </location>
</feature>
<feature type="compositionally biased region" description="Basic residues" evidence="1">
    <location>
        <begin position="188"/>
        <end position="199"/>
    </location>
</feature>
<evidence type="ECO:0000256" key="1">
    <source>
        <dbReference type="SAM" id="MobiDB-lite"/>
    </source>
</evidence>
<dbReference type="InterPro" id="IPR017439">
    <property type="entry name" value="Amidohydrolase"/>
</dbReference>
<gene>
    <name evidence="4" type="ORF">D6C94_00551</name>
</gene>
<dbReference type="PANTHER" id="PTHR30575:SF4">
    <property type="entry name" value="PEPTIDASE M20 DOMAIN-CONTAINING PROTEIN 2"/>
    <property type="match status" value="1"/>
</dbReference>
<dbReference type="FunFam" id="3.30.70.360:FF:000004">
    <property type="entry name" value="Peptidase M20 domain-containing protein 2"/>
    <property type="match status" value="1"/>
</dbReference>
<dbReference type="Pfam" id="PF24054">
    <property type="entry name" value="DUF7357"/>
    <property type="match status" value="1"/>
</dbReference>
<dbReference type="PANTHER" id="PTHR30575">
    <property type="entry name" value="PEPTIDASE M20"/>
    <property type="match status" value="1"/>
</dbReference>
<dbReference type="Gene3D" id="3.40.630.10">
    <property type="entry name" value="Zn peptidases"/>
    <property type="match status" value="1"/>
</dbReference>
<dbReference type="AlphaFoldDB" id="A0A4S9WRV5"/>
<name>A0A4S9WRV5_AURPU</name>
<comment type="caution">
    <text evidence="4">The sequence shown here is derived from an EMBL/GenBank/DDBJ whole genome shotgun (WGS) entry which is preliminary data.</text>
</comment>
<dbReference type="Gene3D" id="3.30.70.360">
    <property type="match status" value="1"/>
</dbReference>
<dbReference type="SUPFAM" id="SSF55031">
    <property type="entry name" value="Bacterial exopeptidase dimerisation domain"/>
    <property type="match status" value="1"/>
</dbReference>
<feature type="compositionally biased region" description="Basic and acidic residues" evidence="1">
    <location>
        <begin position="216"/>
        <end position="235"/>
    </location>
</feature>
<evidence type="ECO:0000313" key="5">
    <source>
        <dbReference type="Proteomes" id="UP000305064"/>
    </source>
</evidence>
<feature type="domain" description="Peptidase M20 dimerisation" evidence="2">
    <location>
        <begin position="928"/>
        <end position="1020"/>
    </location>
</feature>
<feature type="compositionally biased region" description="Acidic residues" evidence="1">
    <location>
        <begin position="252"/>
        <end position="262"/>
    </location>
</feature>
<evidence type="ECO:0008006" key="6">
    <source>
        <dbReference type="Google" id="ProtNLM"/>
    </source>
</evidence>
<dbReference type="GO" id="GO:0016805">
    <property type="term" value="F:dipeptidase activity"/>
    <property type="evidence" value="ECO:0007669"/>
    <property type="project" value="TreeGrafter"/>
</dbReference>
<organism evidence="4 5">
    <name type="scientific">Aureobasidium pullulans</name>
    <name type="common">Black yeast</name>
    <name type="synonym">Pullularia pullulans</name>
    <dbReference type="NCBI Taxonomy" id="5580"/>
    <lineage>
        <taxon>Eukaryota</taxon>
        <taxon>Fungi</taxon>
        <taxon>Dikarya</taxon>
        <taxon>Ascomycota</taxon>
        <taxon>Pezizomycotina</taxon>
        <taxon>Dothideomycetes</taxon>
        <taxon>Dothideomycetidae</taxon>
        <taxon>Dothideales</taxon>
        <taxon>Saccotheciaceae</taxon>
        <taxon>Aureobasidium</taxon>
    </lineage>
</organism>
<sequence length="1164" mass="126565">MRIRLQVLRHQLPPTKVLWKVDGATTTAELLTQISDFFPLEAAGWGLEDYAVHLGGYELLHFQQLADVLKEDDEIVIQPLQTNDIRARNLAGRHQISKDGRHLVDGIAFGRPLLRAPSHAPIHIPPRKRARLDPELEESDAALQLGDYGPPPSAPESATDSTVQPPSAPKPTTAPPPKQAPPSDGKQRTRARNRRRRDAKKLTWLKSTGKLPESATRQDLKKWREDQVGQDHTTDADSDSDDESSSSSESDSSSDSDSDSEPETVQTKKVVPPAVKKPVAMIPRQLKVKPKGKKPVTEDKSEEFSQKREALLAALQSGGIDVNHDLSAPSEDTVMANADLNTLYVGDDSPPAQPEPRRARLDIASSNRLLFNSLGVRAPKNDADRQRLQAKLAQPTRKPVTKPAPATAASIEQPSSAEEEQDPTDIDAWKSKISLSAVECAPGSEEYYYSTPPFPFYQRWDPSQRTKKRKRNSQAFDSAKLQRTEGEIDNSYNDYYNDGADGDALNYGDDEDDTAGAAQEADQEAATAQLLAESSDAADLPALPSDLTTLPPLTTGTTVPGAIITFARFEVSAATNWAPAMSPVRTASIQHVSDNKTLGLQLAKRDIPGKQYDSQGRRLFDKFEMITSDEEDEEEDVGFLEVELAELIDARLLQAAEVAQKTVGVDEQGGIEEKGEEQMIGIAFRAPPPPISASPRPSLQPKYSPQLHPPYQPLLIILFQMDGTIDDDFILIDHPCRPPTTPNPSSPTSYLPTISTYINHLSPKLRDISLAIHDNPELNYEEFKAYALLEGFFEGLEGWKVEEKACGIETAFIAVFDNTGGKGKGGRKRVVSFNAEYDALPGIGHACGHNLIAIASISAAMATKYVMEKYNIPGKVVLFGTPAEEGGGGKIALLNAGAYAKHNVDISLISHPGITPDASLVRTSAFQAFRIEYFGREAHAAAAPWEGINALDALITAYTSISVLRQQTQSGDIIQGCITQGGVKPNIIHAYASGDFVVRSTTKQRLEALKKRVDKCFEGAAVATGAKLKMTLQSRYLDHVPNVPLGRGYAKHFTALGGKLQAPEMELLTGSTQASTDQGDISHAMPSISAGFRIESVAEDGGQGGGPHTPDFTRASRTEKAHEKALMVGQALAATAVDVLTVEGYLEEIKKEFKRGREQIAEVK</sequence>
<feature type="compositionally biased region" description="Low complexity" evidence="1">
    <location>
        <begin position="268"/>
        <end position="280"/>
    </location>
</feature>